<dbReference type="Proteomes" id="UP000051202">
    <property type="component" value="Unassembled WGS sequence"/>
</dbReference>
<reference evidence="2 3" key="1">
    <citation type="submission" date="2015-11" db="EMBL/GenBank/DDBJ databases">
        <title>Permanent draft genome of Psychrobacter piscatorii LQ58.</title>
        <authorList>
            <person name="Zhou M."/>
            <person name="Dong B."/>
            <person name="Liu Q."/>
        </authorList>
    </citation>
    <scope>NUCLEOTIDE SEQUENCE [LARGE SCALE GENOMIC DNA]</scope>
    <source>
        <strain evidence="2 3">LQ58</strain>
    </source>
</reference>
<gene>
    <name evidence="2" type="ORF">AS194_11725</name>
</gene>
<proteinExistence type="predicted"/>
<organism evidence="2 3">
    <name type="scientific">Psychrobacter piscatorii</name>
    <dbReference type="NCBI Taxonomy" id="554343"/>
    <lineage>
        <taxon>Bacteria</taxon>
        <taxon>Pseudomonadati</taxon>
        <taxon>Pseudomonadota</taxon>
        <taxon>Gammaproteobacteria</taxon>
        <taxon>Moraxellales</taxon>
        <taxon>Moraxellaceae</taxon>
        <taxon>Psychrobacter</taxon>
    </lineage>
</organism>
<keyword evidence="3" id="KW-1185">Reference proteome</keyword>
<evidence type="ECO:0000313" key="3">
    <source>
        <dbReference type="Proteomes" id="UP000051202"/>
    </source>
</evidence>
<dbReference type="SUPFAM" id="SSF47413">
    <property type="entry name" value="lambda repressor-like DNA-binding domains"/>
    <property type="match status" value="1"/>
</dbReference>
<dbReference type="PANTHER" id="PTHR37301">
    <property type="entry name" value="DNA-BINDING PROTEIN-RELATED"/>
    <property type="match status" value="1"/>
</dbReference>
<name>A0A0T6DP51_9GAMM</name>
<evidence type="ECO:0000313" key="2">
    <source>
        <dbReference type="EMBL" id="KRU21602.1"/>
    </source>
</evidence>
<comment type="caution">
    <text evidence="2">The sequence shown here is derived from an EMBL/GenBank/DDBJ whole genome shotgun (WGS) entry which is preliminary data.</text>
</comment>
<dbReference type="InterPro" id="IPR001387">
    <property type="entry name" value="Cro/C1-type_HTH"/>
</dbReference>
<dbReference type="RefSeq" id="WP_058025597.1">
    <property type="nucleotide sequence ID" value="NZ_LNDJ01000104.1"/>
</dbReference>
<dbReference type="GO" id="GO:0003677">
    <property type="term" value="F:DNA binding"/>
    <property type="evidence" value="ECO:0007669"/>
    <property type="project" value="InterPro"/>
</dbReference>
<feature type="domain" description="HTH cro/C1-type" evidence="1">
    <location>
        <begin position="22"/>
        <end position="61"/>
    </location>
</feature>
<sequence length="74" mass="8508">MILCNLPVLLAERRMKVADLIRMTGISKSTMHKIYNEQTSRIDFETMDKICEALDIGVGDLFTYVPNESLEKEK</sequence>
<dbReference type="InterPro" id="IPR010982">
    <property type="entry name" value="Lambda_DNA-bd_dom_sf"/>
</dbReference>
<protein>
    <submittedName>
        <fullName evidence="2">XRE family transcriptional regulator</fullName>
    </submittedName>
</protein>
<accession>A0A0T6DP51</accession>
<evidence type="ECO:0000259" key="1">
    <source>
        <dbReference type="PROSITE" id="PS50943"/>
    </source>
</evidence>
<dbReference type="EMBL" id="LNDJ01000104">
    <property type="protein sequence ID" value="KRU21602.1"/>
    <property type="molecule type" value="Genomic_DNA"/>
</dbReference>
<dbReference type="PANTHER" id="PTHR37301:SF1">
    <property type="entry name" value="DNA-BINDING PROTEIN"/>
    <property type="match status" value="1"/>
</dbReference>
<dbReference type="PROSITE" id="PS50943">
    <property type="entry name" value="HTH_CROC1"/>
    <property type="match status" value="1"/>
</dbReference>
<dbReference type="Gene3D" id="1.10.260.40">
    <property type="entry name" value="lambda repressor-like DNA-binding domains"/>
    <property type="match status" value="1"/>
</dbReference>
<dbReference type="STRING" id="554343.AS194_11725"/>
<dbReference type="AlphaFoldDB" id="A0A0T6DP51"/>
<dbReference type="Pfam" id="PF13443">
    <property type="entry name" value="HTH_26"/>
    <property type="match status" value="1"/>
</dbReference>